<accession>A0A1M7ZB39</accession>
<dbReference type="STRING" id="1073327.SAMN04488108_1655"/>
<dbReference type="RefSeq" id="WP_134204381.1">
    <property type="nucleotide sequence ID" value="NZ_FRXN01000002.1"/>
</dbReference>
<evidence type="ECO:0000313" key="1">
    <source>
        <dbReference type="EMBL" id="SHO61886.1"/>
    </source>
</evidence>
<protein>
    <recommendedName>
        <fullName evidence="3">Outer membrane protein beta-barrel domain-containing protein</fullName>
    </recommendedName>
</protein>
<dbReference type="Proteomes" id="UP000184609">
    <property type="component" value="Unassembled WGS sequence"/>
</dbReference>
<keyword evidence="2" id="KW-1185">Reference proteome</keyword>
<name>A0A1M7ZB39_9BACT</name>
<sequence length="422" mass="48535">MKETISFRKIGLLVLSLLIFQSSFSQENYLPGYVIKTDADTLSGFIDYRNWEKNPDKINFVTQLGENPSVFTFHDISEFKVGGEIYVSGIVDIEVSPIQIEHLSESAQIQLGRDTTFLQTLVKGPKSLYYYRHPLGRDYFYIDGESGYELLLYKKYEKKNDGNPKIIESKKYAGQLTLYLNDCESIRDRLTRVSYKKKSLSDLFQAYYKCTGSELTFEKEIEKGHTEWGIFTGVDYTSVDFQGNGFLYLTQGNFNTSIYPTAGLFLNFVLPRNQGKLSVQSELQFSSYSVEGTYDEYISENQYSSFESKISNSYLKLNILLKYKFPVGSSFLFVNGGASNGFVVSQTNLRREDKTFYQDHKINEGPAIEDPRKYEQSFILGAGVMKNRFSFEGRFERGNGMSKWVSLGHLANRYYFLIGYRL</sequence>
<dbReference type="AlphaFoldDB" id="A0A1M7ZB39"/>
<proteinExistence type="predicted"/>
<evidence type="ECO:0008006" key="3">
    <source>
        <dbReference type="Google" id="ProtNLM"/>
    </source>
</evidence>
<evidence type="ECO:0000313" key="2">
    <source>
        <dbReference type="Proteomes" id="UP000184609"/>
    </source>
</evidence>
<dbReference type="OrthoDB" id="815717at2"/>
<dbReference type="EMBL" id="FRXN01000002">
    <property type="protein sequence ID" value="SHO61886.1"/>
    <property type="molecule type" value="Genomic_DNA"/>
</dbReference>
<gene>
    <name evidence="1" type="ORF">SAMN04488108_1655</name>
</gene>
<organism evidence="1 2">
    <name type="scientific">Algoriphagus zhangzhouensis</name>
    <dbReference type="NCBI Taxonomy" id="1073327"/>
    <lineage>
        <taxon>Bacteria</taxon>
        <taxon>Pseudomonadati</taxon>
        <taxon>Bacteroidota</taxon>
        <taxon>Cytophagia</taxon>
        <taxon>Cytophagales</taxon>
        <taxon>Cyclobacteriaceae</taxon>
        <taxon>Algoriphagus</taxon>
    </lineage>
</organism>
<reference evidence="2" key="1">
    <citation type="submission" date="2016-12" db="EMBL/GenBank/DDBJ databases">
        <authorList>
            <person name="Varghese N."/>
            <person name="Submissions S."/>
        </authorList>
    </citation>
    <scope>NUCLEOTIDE SEQUENCE [LARGE SCALE GENOMIC DNA]</scope>
    <source>
        <strain evidence="2">DSM 25035</strain>
    </source>
</reference>